<reference evidence="1 4" key="1">
    <citation type="submission" date="2016-01" db="EMBL/GenBank/DDBJ databases">
        <authorList>
            <person name="Brown R."/>
        </authorList>
    </citation>
    <scope>NUCLEOTIDE SEQUENCE [LARGE SCALE GENOMIC DNA]</scope>
    <source>
        <strain evidence="1">Sporomusa sphaeroides DSM 2875</strain>
    </source>
</reference>
<protein>
    <submittedName>
        <fullName evidence="2">Uncharacterized protein</fullName>
    </submittedName>
</protein>
<keyword evidence="2" id="KW-0614">Plasmid</keyword>
<name>A0A1U7M9U9_9FIRM</name>
<accession>A0A1U7M9U9</accession>
<dbReference type="KEGG" id="ssph:SPSPH_046720"/>
<evidence type="ECO:0000313" key="2">
    <source>
        <dbReference type="EMBL" id="WXA41860.1"/>
    </source>
</evidence>
<evidence type="ECO:0000313" key="3">
    <source>
        <dbReference type="Proteomes" id="UP000186950"/>
    </source>
</evidence>
<proteinExistence type="predicted"/>
<geneLocation type="plasmid" evidence="2 3">
    <name>pSSP59</name>
</geneLocation>
<dbReference type="EMBL" id="CP146992">
    <property type="protein sequence ID" value="WXA41860.1"/>
    <property type="molecule type" value="Genomic_DNA"/>
</dbReference>
<reference evidence="2" key="2">
    <citation type="submission" date="2024-03" db="EMBL/GenBank/DDBJ databases">
        <title>Complete genome sequence of Sporomusa sphaeroides DSM 2875T isolated from mud of the Leine river and Sporomusa ovata DSM 2662T isolated from sugar beet leaf silage.</title>
        <authorList>
            <person name="Boeer T."/>
            <person name="Lueschen A."/>
            <person name="Daniel R."/>
            <person name="Poehlein A."/>
        </authorList>
    </citation>
    <scope>NUCLEOTIDE SEQUENCE</scope>
    <source>
        <strain evidence="2">DSM 2875</strain>
        <plasmid evidence="2">pSSP59</plasmid>
    </source>
</reference>
<evidence type="ECO:0000313" key="1">
    <source>
        <dbReference type="EMBL" id="CVK21560.1"/>
    </source>
</evidence>
<dbReference type="EMBL" id="FCOW01000038">
    <property type="protein sequence ID" value="CVK21560.1"/>
    <property type="molecule type" value="Genomic_DNA"/>
</dbReference>
<dbReference type="RefSeq" id="WP_075758146.1">
    <property type="nucleotide sequence ID" value="NZ_CP146992.1"/>
</dbReference>
<gene>
    <name evidence="2" type="ORF">SPSPH_046720</name>
    <name evidence="1" type="ORF">SSPH_04252</name>
</gene>
<sequence>MKKGDTVYTPRFCTVVITEVYEDPCKAFQEGYKEPTHYAKDPEYEILGKNIGDNRMAFAAIRK</sequence>
<dbReference type="OrthoDB" id="1829981at2"/>
<evidence type="ECO:0000313" key="4">
    <source>
        <dbReference type="Proteomes" id="UP000245702"/>
    </source>
</evidence>
<dbReference type="AlphaFoldDB" id="A0A1U7M9U9"/>
<organism evidence="2 3">
    <name type="scientific">Sporomusa sphaeroides DSM 2875</name>
    <dbReference type="NCBI Taxonomy" id="1337886"/>
    <lineage>
        <taxon>Bacteria</taxon>
        <taxon>Bacillati</taxon>
        <taxon>Bacillota</taxon>
        <taxon>Negativicutes</taxon>
        <taxon>Selenomonadales</taxon>
        <taxon>Sporomusaceae</taxon>
        <taxon>Sporomusa</taxon>
    </lineage>
</organism>
<dbReference type="Proteomes" id="UP000186950">
    <property type="component" value="Plasmid pSSP59"/>
</dbReference>
<keyword evidence="4" id="KW-1185">Reference proteome</keyword>
<dbReference type="Proteomes" id="UP000245702">
    <property type="component" value="Unassembled WGS sequence"/>
</dbReference>